<name>A0A2K3Q947_9HYPO</name>
<dbReference type="PANTHER" id="PTHR43775">
    <property type="entry name" value="FATTY ACID SYNTHASE"/>
    <property type="match status" value="1"/>
</dbReference>
<feature type="region of interest" description="Disordered" evidence="3">
    <location>
        <begin position="240"/>
        <end position="270"/>
    </location>
</feature>
<dbReference type="GO" id="GO:0004312">
    <property type="term" value="F:fatty acid synthase activity"/>
    <property type="evidence" value="ECO:0007669"/>
    <property type="project" value="TreeGrafter"/>
</dbReference>
<keyword evidence="1" id="KW-0596">Phosphopantetheine</keyword>
<dbReference type="InterPro" id="IPR050091">
    <property type="entry name" value="PKS_NRPS_Biosynth_Enz"/>
</dbReference>
<dbReference type="CDD" id="cd00833">
    <property type="entry name" value="PKS"/>
    <property type="match status" value="1"/>
</dbReference>
<dbReference type="PROSITE" id="PS52004">
    <property type="entry name" value="KS3_2"/>
    <property type="match status" value="1"/>
</dbReference>
<dbReference type="InterPro" id="IPR014030">
    <property type="entry name" value="Ketoacyl_synth_N"/>
</dbReference>
<evidence type="ECO:0000256" key="3">
    <source>
        <dbReference type="SAM" id="MobiDB-lite"/>
    </source>
</evidence>
<feature type="domain" description="Ketosynthase family 3 (KS3)" evidence="4">
    <location>
        <begin position="1"/>
        <end position="270"/>
    </location>
</feature>
<sequence>MSTMRDDLDVYYSPGMRKPSCLIPNGSLTSPIGTLRAFLNGRLSNCFGFKGPSMRYTMPKALQSGDCTAALAGGVNIISIPDYLGLSHAHFLSPTGQCKPFDASADGYFRGEGCGLVMLKKLSNAIKDRDHVYGIVRGVGVNQCGTAKSITHPDLGTQAALFTQIISMLWRLTEPVLKLDFAEVPASRWSSKIATTNTRCTSALGNIGHSEAVSGAASLIAASHDGEEYNAFTGTIYDSSPAAQNDAKQKHGDTDFGASLDGDRFPTVKG</sequence>
<evidence type="ECO:0000259" key="4">
    <source>
        <dbReference type="PROSITE" id="PS52004"/>
    </source>
</evidence>
<dbReference type="Gene3D" id="3.40.47.10">
    <property type="match status" value="1"/>
</dbReference>
<dbReference type="STRING" id="45235.A0A2K3Q947"/>
<dbReference type="GO" id="GO:0044550">
    <property type="term" value="P:secondary metabolite biosynthetic process"/>
    <property type="evidence" value="ECO:0007669"/>
    <property type="project" value="TreeGrafter"/>
</dbReference>
<keyword evidence="6" id="KW-1185">Reference proteome</keyword>
<comment type="caution">
    <text evidence="5">The sequence shown here is derived from an EMBL/GenBank/DDBJ whole genome shotgun (WGS) entry which is preliminary data.</text>
</comment>
<gene>
    <name evidence="5" type="ORF">TCAP_05990</name>
</gene>
<proteinExistence type="predicted"/>
<dbReference type="AlphaFoldDB" id="A0A2K3Q947"/>
<dbReference type="Pfam" id="PF00109">
    <property type="entry name" value="ketoacyl-synt"/>
    <property type="match status" value="1"/>
</dbReference>
<dbReference type="SUPFAM" id="SSF53901">
    <property type="entry name" value="Thiolase-like"/>
    <property type="match status" value="1"/>
</dbReference>
<evidence type="ECO:0000313" key="6">
    <source>
        <dbReference type="Proteomes" id="UP000236621"/>
    </source>
</evidence>
<dbReference type="InterPro" id="IPR020841">
    <property type="entry name" value="PKS_Beta-ketoAc_synthase_dom"/>
</dbReference>
<evidence type="ECO:0000256" key="1">
    <source>
        <dbReference type="ARBA" id="ARBA00022450"/>
    </source>
</evidence>
<keyword evidence="2" id="KW-0597">Phosphoprotein</keyword>
<dbReference type="GO" id="GO:0006633">
    <property type="term" value="P:fatty acid biosynthetic process"/>
    <property type="evidence" value="ECO:0007669"/>
    <property type="project" value="TreeGrafter"/>
</dbReference>
<protein>
    <submittedName>
        <fullName evidence="5">Sterigmatocystin biosynthesis polyketide synthase</fullName>
    </submittedName>
</protein>
<evidence type="ECO:0000256" key="2">
    <source>
        <dbReference type="ARBA" id="ARBA00022553"/>
    </source>
</evidence>
<feature type="compositionally biased region" description="Basic and acidic residues" evidence="3">
    <location>
        <begin position="261"/>
        <end position="270"/>
    </location>
</feature>
<accession>A0A2K3Q947</accession>
<dbReference type="PANTHER" id="PTHR43775:SF21">
    <property type="entry name" value="NON-REDUCING POLYKETIDE SYNTHASE AUSA-RELATED"/>
    <property type="match status" value="1"/>
</dbReference>
<reference evidence="5 6" key="1">
    <citation type="submission" date="2017-08" db="EMBL/GenBank/DDBJ databases">
        <title>Harnessing the power of phylogenomics to disentangle the directionality and signatures of interkingdom host jumping in the parasitic fungal genus Tolypocladium.</title>
        <authorList>
            <person name="Quandt C.A."/>
            <person name="Patterson W."/>
            <person name="Spatafora J.W."/>
        </authorList>
    </citation>
    <scope>NUCLEOTIDE SEQUENCE [LARGE SCALE GENOMIC DNA]</scope>
    <source>
        <strain evidence="5 6">CBS 113982</strain>
    </source>
</reference>
<dbReference type="OrthoDB" id="329835at2759"/>
<evidence type="ECO:0000313" key="5">
    <source>
        <dbReference type="EMBL" id="PNY24069.1"/>
    </source>
</evidence>
<organism evidence="5 6">
    <name type="scientific">Tolypocladium capitatum</name>
    <dbReference type="NCBI Taxonomy" id="45235"/>
    <lineage>
        <taxon>Eukaryota</taxon>
        <taxon>Fungi</taxon>
        <taxon>Dikarya</taxon>
        <taxon>Ascomycota</taxon>
        <taxon>Pezizomycotina</taxon>
        <taxon>Sordariomycetes</taxon>
        <taxon>Hypocreomycetidae</taxon>
        <taxon>Hypocreales</taxon>
        <taxon>Ophiocordycipitaceae</taxon>
        <taxon>Tolypocladium</taxon>
    </lineage>
</organism>
<dbReference type="InterPro" id="IPR016039">
    <property type="entry name" value="Thiolase-like"/>
</dbReference>
<dbReference type="EMBL" id="NRSZ01000978">
    <property type="protein sequence ID" value="PNY24069.1"/>
    <property type="molecule type" value="Genomic_DNA"/>
</dbReference>
<dbReference type="SMART" id="SM00825">
    <property type="entry name" value="PKS_KS"/>
    <property type="match status" value="1"/>
</dbReference>
<dbReference type="Proteomes" id="UP000236621">
    <property type="component" value="Unassembled WGS sequence"/>
</dbReference>